<name>A0A9X4QLG6_9BACL</name>
<gene>
    <name evidence="2" type="ORF">OMP38_07215</name>
</gene>
<keyword evidence="3" id="KW-1185">Reference proteome</keyword>
<sequence>MGILLMGSHPIQFGVQHVKNSTMKIGIFVSLPQKNHIGFTLLFQGSLLQNRLDFSTNLPCSGWLYPARNPHAAAAYSPGRRTYNCCKSMKSRAVGTRAATAVPGLFAAGEKRDAKGHAHARRKSDSEQRRLRSI</sequence>
<evidence type="ECO:0000313" key="3">
    <source>
        <dbReference type="Proteomes" id="UP001153387"/>
    </source>
</evidence>
<dbReference type="Proteomes" id="UP001153387">
    <property type="component" value="Unassembled WGS sequence"/>
</dbReference>
<accession>A0A9X4QLG6</accession>
<evidence type="ECO:0000313" key="2">
    <source>
        <dbReference type="EMBL" id="MDG0790668.1"/>
    </source>
</evidence>
<dbReference type="EMBL" id="JAPDHZ010000002">
    <property type="protein sequence ID" value="MDG0790668.1"/>
    <property type="molecule type" value="Genomic_DNA"/>
</dbReference>
<evidence type="ECO:0000256" key="1">
    <source>
        <dbReference type="SAM" id="MobiDB-lite"/>
    </source>
</evidence>
<dbReference type="AlphaFoldDB" id="A0A9X4QLG6"/>
<protein>
    <submittedName>
        <fullName evidence="2">Uncharacterized protein</fullName>
    </submittedName>
</protein>
<feature type="region of interest" description="Disordered" evidence="1">
    <location>
        <begin position="110"/>
        <end position="134"/>
    </location>
</feature>
<proteinExistence type="predicted"/>
<comment type="caution">
    <text evidence="2">The sequence shown here is derived from an EMBL/GenBank/DDBJ whole genome shotgun (WGS) entry which is preliminary data.</text>
</comment>
<organism evidence="2 3">
    <name type="scientific">Cohnella ginsengisoli</name>
    <dbReference type="NCBI Taxonomy" id="425004"/>
    <lineage>
        <taxon>Bacteria</taxon>
        <taxon>Bacillati</taxon>
        <taxon>Bacillota</taxon>
        <taxon>Bacilli</taxon>
        <taxon>Bacillales</taxon>
        <taxon>Paenibacillaceae</taxon>
        <taxon>Cohnella</taxon>
    </lineage>
</organism>
<dbReference type="RefSeq" id="WP_277564475.1">
    <property type="nucleotide sequence ID" value="NZ_JAPDHZ010000002.1"/>
</dbReference>
<reference evidence="2 3" key="1">
    <citation type="submission" date="2022-10" db="EMBL/GenBank/DDBJ databases">
        <title>Comparative genomic analysis of Cohnella hashimotonis sp. nov., isolated from the International Space Station.</title>
        <authorList>
            <person name="Simpson A."/>
            <person name="Venkateswaran K."/>
        </authorList>
    </citation>
    <scope>NUCLEOTIDE SEQUENCE [LARGE SCALE GENOMIC DNA]</scope>
    <source>
        <strain evidence="2 3">DSM 18997</strain>
    </source>
</reference>
<feature type="compositionally biased region" description="Basic and acidic residues" evidence="1">
    <location>
        <begin position="123"/>
        <end position="134"/>
    </location>
</feature>